<proteinExistence type="inferred from homology"/>
<dbReference type="Pfam" id="PF00005">
    <property type="entry name" value="ABC_tran"/>
    <property type="match status" value="1"/>
</dbReference>
<dbReference type="SMART" id="SM00382">
    <property type="entry name" value="AAA"/>
    <property type="match status" value="1"/>
</dbReference>
<dbReference type="SUPFAM" id="SSF52540">
    <property type="entry name" value="P-loop containing nucleoside triphosphate hydrolases"/>
    <property type="match status" value="1"/>
</dbReference>
<protein>
    <submittedName>
        <fullName evidence="9">ABC transporter, ATPase putative sulfate/thiosulfate transporter</fullName>
        <ecNumber evidence="9">3.6.3.25</ecNumber>
    </submittedName>
</protein>
<dbReference type="InterPro" id="IPR003439">
    <property type="entry name" value="ABC_transporter-like_ATP-bd"/>
</dbReference>
<dbReference type="Gene3D" id="3.40.50.300">
    <property type="entry name" value="P-loop containing nucleotide triphosphate hydrolases"/>
    <property type="match status" value="1"/>
</dbReference>
<dbReference type="PANTHER" id="PTHR42781">
    <property type="entry name" value="SPERMIDINE/PUTRESCINE IMPORT ATP-BINDING PROTEIN POTA"/>
    <property type="match status" value="1"/>
</dbReference>
<evidence type="ECO:0000259" key="8">
    <source>
        <dbReference type="PROSITE" id="PS50893"/>
    </source>
</evidence>
<dbReference type="GO" id="GO:0005524">
    <property type="term" value="F:ATP binding"/>
    <property type="evidence" value="ECO:0007669"/>
    <property type="project" value="UniProtKB-KW"/>
</dbReference>
<keyword evidence="2" id="KW-0813">Transport</keyword>
<reference evidence="10" key="1">
    <citation type="journal article" date="2009" name="PLoS ONE">
        <title>Methylobacterium genome sequences: a reference blueprint to investigate microbial metabolism of C1 compounds from natural and industrial sources.</title>
        <authorList>
            <person name="Vuilleumier S."/>
            <person name="Chistoserdova L."/>
            <person name="Lee M.-C."/>
            <person name="Bringel F."/>
            <person name="Lajus A."/>
            <person name="Zhou Y."/>
            <person name="Gourion B."/>
            <person name="Barbe V."/>
            <person name="Chang J."/>
            <person name="Cruveiller S."/>
            <person name="Dossat C."/>
            <person name="Gillett W."/>
            <person name="Gruffaz C."/>
            <person name="Haugen E."/>
            <person name="Hourcade E."/>
            <person name="Levy R."/>
            <person name="Mangenot S."/>
            <person name="Muller E."/>
            <person name="Nadalig T."/>
            <person name="Pagni M."/>
            <person name="Penny C."/>
            <person name="Peyraud R."/>
            <person name="Robinson D.G."/>
            <person name="Roche D."/>
            <person name="Rouy Z."/>
            <person name="Saenampechek C."/>
            <person name="Salvignol G."/>
            <person name="Vallenet D."/>
            <person name="Wu Z."/>
            <person name="Marx C.J."/>
            <person name="Vorholt J.A."/>
            <person name="Olson M.V."/>
            <person name="Kaul R."/>
            <person name="Weissenbach J."/>
            <person name="Medigue C."/>
            <person name="Lidstrom M.E."/>
        </authorList>
    </citation>
    <scope>NUCLEOTIDE SEQUENCE [LARGE SCALE GENOMIC DNA]</scope>
    <source>
        <strain evidence="10">DSM 6343 / CIP 106787 / DM4</strain>
    </source>
</reference>
<dbReference type="NCBIfam" id="TIGR00968">
    <property type="entry name" value="3a0106s01"/>
    <property type="match status" value="1"/>
</dbReference>
<dbReference type="AlphaFoldDB" id="A0A2P9HAQ9"/>
<organism evidence="9 10">
    <name type="scientific">Methylorubrum extorquens (strain DSM 6343 / CIP 106787 / DM4)</name>
    <name type="common">Methylobacterium extorquens</name>
    <dbReference type="NCBI Taxonomy" id="661410"/>
    <lineage>
        <taxon>Bacteria</taxon>
        <taxon>Pseudomonadati</taxon>
        <taxon>Pseudomonadota</taxon>
        <taxon>Alphaproteobacteria</taxon>
        <taxon>Hyphomicrobiales</taxon>
        <taxon>Methylobacteriaceae</taxon>
        <taxon>Methylorubrum</taxon>
    </lineage>
</organism>
<dbReference type="Proteomes" id="UP000008070">
    <property type="component" value="Chromosome"/>
</dbReference>
<keyword evidence="6" id="KW-0764">Sulfate transport</keyword>
<gene>
    <name evidence="9" type="primary">cysA</name>
    <name evidence="9" type="ORF">METD_I0557</name>
</gene>
<dbReference type="GO" id="GO:0015419">
    <property type="term" value="F:ABC-type sulfate transporter activity"/>
    <property type="evidence" value="ECO:0007669"/>
    <property type="project" value="InterPro"/>
</dbReference>
<feature type="compositionally biased region" description="Low complexity" evidence="7">
    <location>
        <begin position="1"/>
        <end position="31"/>
    </location>
</feature>
<dbReference type="InterPro" id="IPR003593">
    <property type="entry name" value="AAA+_ATPase"/>
</dbReference>
<name>A0A2P9HAQ9_METED</name>
<evidence type="ECO:0000256" key="1">
    <source>
        <dbReference type="ARBA" id="ARBA00005417"/>
    </source>
</evidence>
<dbReference type="EC" id="3.6.3.25" evidence="9"/>
<evidence type="ECO:0000256" key="4">
    <source>
        <dbReference type="ARBA" id="ARBA00022840"/>
    </source>
</evidence>
<feature type="domain" description="ABC transporter" evidence="8">
    <location>
        <begin position="53"/>
        <end position="287"/>
    </location>
</feature>
<accession>A0A2P9HAQ9</accession>
<comment type="similarity">
    <text evidence="1">Belongs to the ABC transporter superfamily.</text>
</comment>
<evidence type="ECO:0000256" key="6">
    <source>
        <dbReference type="ARBA" id="ARBA00023032"/>
    </source>
</evidence>
<keyword evidence="5" id="KW-1278">Translocase</keyword>
<dbReference type="GO" id="GO:0015697">
    <property type="term" value="P:quaternary ammonium group transport"/>
    <property type="evidence" value="ECO:0007669"/>
    <property type="project" value="UniProtKB-ARBA"/>
</dbReference>
<keyword evidence="9" id="KW-0378">Hydrolase</keyword>
<sequence>MSTTSLPRSPSPLSLPGSLLSPSPSNPSSNGATPTISRRGHAATDLVGTATAIRIEDVSKTFETAAVLHDFTLDVRAGELLALLGPSGSGKTTLLRIIAGLDFPDRGRIIFGGDDATQVPVQRRAVGFVFQHYALFKHMTVAQNIAYGLNARKRSERPDKAEIKRRVGNLLDLIKLSGFADRYPSQLSGGQRQRIALARALAVEPRVLLLDEPFGALDAQVRKDLRRWLREIHDRTGQTTIFVTHDQDEALELSDRVAVLDRGRLEQVGTPDEVQENPVSPTVLKFLGDTIEVEAIAQNGQVLVNGRPTPLTAPNGLVGPVKLYARPWQLQFAEPDTAHLTGTVRSSYRTQGRQRIEIDRPGAKVVVVEAADTARLAAGREVGLRIVGGHVFP</sequence>
<dbReference type="PROSITE" id="PS50893">
    <property type="entry name" value="ABC_TRANSPORTER_2"/>
    <property type="match status" value="1"/>
</dbReference>
<keyword evidence="4" id="KW-0067">ATP-binding</keyword>
<dbReference type="PROSITE" id="PS00211">
    <property type="entry name" value="ABC_TRANSPORTER_1"/>
    <property type="match status" value="1"/>
</dbReference>
<evidence type="ECO:0000256" key="3">
    <source>
        <dbReference type="ARBA" id="ARBA00022741"/>
    </source>
</evidence>
<evidence type="ECO:0000313" key="9">
    <source>
        <dbReference type="EMBL" id="SPK01966.1"/>
    </source>
</evidence>
<feature type="region of interest" description="Disordered" evidence="7">
    <location>
        <begin position="1"/>
        <end position="41"/>
    </location>
</feature>
<evidence type="ECO:0000313" key="10">
    <source>
        <dbReference type="Proteomes" id="UP000008070"/>
    </source>
</evidence>
<dbReference type="GO" id="GO:0043190">
    <property type="term" value="C:ATP-binding cassette (ABC) transporter complex"/>
    <property type="evidence" value="ECO:0007669"/>
    <property type="project" value="InterPro"/>
</dbReference>
<evidence type="ECO:0000256" key="5">
    <source>
        <dbReference type="ARBA" id="ARBA00022967"/>
    </source>
</evidence>
<dbReference type="EMBL" id="FP103042">
    <property type="protein sequence ID" value="SPK01966.1"/>
    <property type="molecule type" value="Genomic_DNA"/>
</dbReference>
<dbReference type="InterPro" id="IPR017871">
    <property type="entry name" value="ABC_transporter-like_CS"/>
</dbReference>
<dbReference type="InterPro" id="IPR005666">
    <property type="entry name" value="Sulph_transpt1"/>
</dbReference>
<dbReference type="FunFam" id="3.40.50.300:FF:000425">
    <property type="entry name" value="Probable ABC transporter, ATP-binding subunit"/>
    <property type="match status" value="1"/>
</dbReference>
<dbReference type="GO" id="GO:0016887">
    <property type="term" value="F:ATP hydrolysis activity"/>
    <property type="evidence" value="ECO:0007669"/>
    <property type="project" value="InterPro"/>
</dbReference>
<dbReference type="PANTHER" id="PTHR42781:SF4">
    <property type="entry name" value="SPERMIDINE_PUTRESCINE IMPORT ATP-BINDING PROTEIN POTA"/>
    <property type="match status" value="1"/>
</dbReference>
<keyword evidence="3" id="KW-0547">Nucleotide-binding</keyword>
<dbReference type="InterPro" id="IPR050093">
    <property type="entry name" value="ABC_SmlMolc_Importer"/>
</dbReference>
<evidence type="ECO:0000256" key="7">
    <source>
        <dbReference type="SAM" id="MobiDB-lite"/>
    </source>
</evidence>
<dbReference type="InterPro" id="IPR027417">
    <property type="entry name" value="P-loop_NTPase"/>
</dbReference>
<evidence type="ECO:0000256" key="2">
    <source>
        <dbReference type="ARBA" id="ARBA00022448"/>
    </source>
</evidence>